<dbReference type="Proteomes" id="UP000192418">
    <property type="component" value="Unassembled WGS sequence"/>
</dbReference>
<dbReference type="Gene3D" id="3.40.50.1220">
    <property type="entry name" value="TPP-binding domain"/>
    <property type="match status" value="1"/>
</dbReference>
<dbReference type="EMBL" id="FWXY01000006">
    <property type="protein sequence ID" value="SMC64651.1"/>
    <property type="molecule type" value="Genomic_DNA"/>
</dbReference>
<dbReference type="GO" id="GO:0070403">
    <property type="term" value="F:NAD+ binding"/>
    <property type="evidence" value="ECO:0007669"/>
    <property type="project" value="InterPro"/>
</dbReference>
<organism evidence="6 7">
    <name type="scientific">Desulfocicer vacuolatum DSM 3385</name>
    <dbReference type="NCBI Taxonomy" id="1121400"/>
    <lineage>
        <taxon>Bacteria</taxon>
        <taxon>Pseudomonadati</taxon>
        <taxon>Thermodesulfobacteriota</taxon>
        <taxon>Desulfobacteria</taxon>
        <taxon>Desulfobacterales</taxon>
        <taxon>Desulfobacteraceae</taxon>
        <taxon>Desulfocicer</taxon>
    </lineage>
</organism>
<evidence type="ECO:0000256" key="1">
    <source>
        <dbReference type="ARBA" id="ARBA00012928"/>
    </source>
</evidence>
<dbReference type="OrthoDB" id="9800582at2"/>
<reference evidence="6 7" key="1">
    <citation type="submission" date="2017-04" db="EMBL/GenBank/DDBJ databases">
        <authorList>
            <person name="Afonso C.L."/>
            <person name="Miller P.J."/>
            <person name="Scott M.A."/>
            <person name="Spackman E."/>
            <person name="Goraichik I."/>
            <person name="Dimitrov K.M."/>
            <person name="Suarez D.L."/>
            <person name="Swayne D.E."/>
        </authorList>
    </citation>
    <scope>NUCLEOTIDE SEQUENCE [LARGE SCALE GENOMIC DNA]</scope>
    <source>
        <strain evidence="6 7">DSM 3385</strain>
    </source>
</reference>
<evidence type="ECO:0000256" key="2">
    <source>
        <dbReference type="ARBA" id="ARBA00022679"/>
    </source>
</evidence>
<evidence type="ECO:0000313" key="7">
    <source>
        <dbReference type="Proteomes" id="UP000192418"/>
    </source>
</evidence>
<keyword evidence="2" id="KW-0808">Transferase</keyword>
<dbReference type="InterPro" id="IPR050134">
    <property type="entry name" value="NAD-dep_sirtuin_deacylases"/>
</dbReference>
<comment type="caution">
    <text evidence="4">Lacks conserved residue(s) required for the propagation of feature annotation.</text>
</comment>
<evidence type="ECO:0000256" key="4">
    <source>
        <dbReference type="PROSITE-ProRule" id="PRU00236"/>
    </source>
</evidence>
<dbReference type="PANTHER" id="PTHR11085:SF10">
    <property type="entry name" value="NAD-DEPENDENT PROTEIN DEACYLASE SIRTUIN-5, MITOCHONDRIAL-RELATED"/>
    <property type="match status" value="1"/>
</dbReference>
<dbReference type="InterPro" id="IPR029035">
    <property type="entry name" value="DHS-like_NAD/FAD-binding_dom"/>
</dbReference>
<keyword evidence="3" id="KW-0520">NAD</keyword>
<dbReference type="RefSeq" id="WP_084068225.1">
    <property type="nucleotide sequence ID" value="NZ_FWXY01000006.1"/>
</dbReference>
<dbReference type="InterPro" id="IPR026591">
    <property type="entry name" value="Sirtuin_cat_small_dom_sf"/>
</dbReference>
<dbReference type="PROSITE" id="PS50305">
    <property type="entry name" value="SIRTUIN"/>
    <property type="match status" value="1"/>
</dbReference>
<dbReference type="InterPro" id="IPR003000">
    <property type="entry name" value="Sirtuin"/>
</dbReference>
<dbReference type="AlphaFoldDB" id="A0A1W2AW24"/>
<evidence type="ECO:0000256" key="3">
    <source>
        <dbReference type="ARBA" id="ARBA00023027"/>
    </source>
</evidence>
<evidence type="ECO:0000259" key="5">
    <source>
        <dbReference type="PROSITE" id="PS50305"/>
    </source>
</evidence>
<evidence type="ECO:0000313" key="6">
    <source>
        <dbReference type="EMBL" id="SMC64651.1"/>
    </source>
</evidence>
<dbReference type="Gene3D" id="3.30.1600.10">
    <property type="entry name" value="SIR2/SIRT2 'Small Domain"/>
    <property type="match status" value="1"/>
</dbReference>
<dbReference type="Pfam" id="PF02146">
    <property type="entry name" value="SIR2"/>
    <property type="match status" value="1"/>
</dbReference>
<dbReference type="STRING" id="1121400.SAMN02746065_10699"/>
<proteinExistence type="predicted"/>
<keyword evidence="7" id="KW-1185">Reference proteome</keyword>
<dbReference type="GO" id="GO:0017136">
    <property type="term" value="F:histone deacetylase activity, NAD-dependent"/>
    <property type="evidence" value="ECO:0007669"/>
    <property type="project" value="TreeGrafter"/>
</dbReference>
<dbReference type="PANTHER" id="PTHR11085">
    <property type="entry name" value="NAD-DEPENDENT PROTEIN DEACYLASE SIRTUIN-5, MITOCHONDRIAL-RELATED"/>
    <property type="match status" value="1"/>
</dbReference>
<protein>
    <recommendedName>
        <fullName evidence="1">protein acetyllysine N-acetyltransferase</fullName>
        <ecNumber evidence="1">2.3.1.286</ecNumber>
    </recommendedName>
</protein>
<dbReference type="EC" id="2.3.1.286" evidence="1"/>
<feature type="domain" description="Deacetylase sirtuin-type" evidence="5">
    <location>
        <begin position="1"/>
        <end position="288"/>
    </location>
</feature>
<accession>A0A1W2AW24</accession>
<dbReference type="SUPFAM" id="SSF52467">
    <property type="entry name" value="DHS-like NAD/FAD-binding domain"/>
    <property type="match status" value="1"/>
</dbReference>
<dbReference type="InterPro" id="IPR026590">
    <property type="entry name" value="Ssirtuin_cat_dom"/>
</dbReference>
<name>A0A1W2AW24_9BACT</name>
<sequence>MVQENLLKEFRESGGRLTVLTGAGISAESGIPTFRGPEGYWTVGSTEYRPEEMATRAMFEKNPWEVWAWYLYRRTVCRNAGPNDGHKAVVEMESLFNDEFRLITQNVDGLHLQAGNSNFRTFQIHGNLHFMRCANRCSHDLFPFPAGIGDKERDQKVSEMEKNLLKCPRCHGLARPHVLWFDEYYDERFFQAQTALKWAGATDLLMVVGTAGATNLPMQIGRMVAENPQAILIDINLQDNPFRALAKNHPRGIVLDGPGGEHLRNIVSLWRGLARFTTANGSGNDGCM</sequence>
<gene>
    <name evidence="6" type="ORF">SAMN02746065_10699</name>
</gene>